<dbReference type="Gene3D" id="3.10.129.10">
    <property type="entry name" value="Hotdog Thioesterase"/>
    <property type="match status" value="2"/>
</dbReference>
<feature type="non-terminal residue" evidence="3">
    <location>
        <position position="1459"/>
    </location>
</feature>
<dbReference type="GO" id="GO:0005759">
    <property type="term" value="C:mitochondrial matrix"/>
    <property type="evidence" value="ECO:0007669"/>
    <property type="project" value="TreeGrafter"/>
</dbReference>
<feature type="compositionally biased region" description="Basic residues" evidence="1">
    <location>
        <begin position="14"/>
        <end position="23"/>
    </location>
</feature>
<protein>
    <submittedName>
        <fullName evidence="3">C2 calcium-dependent domain-containing protein 4D</fullName>
    </submittedName>
</protein>
<dbReference type="GO" id="GO:0052816">
    <property type="term" value="F:long-chain fatty acyl-CoA hydrolase activity"/>
    <property type="evidence" value="ECO:0007669"/>
    <property type="project" value="TreeGrafter"/>
</dbReference>
<dbReference type="GO" id="GO:0035965">
    <property type="term" value="P:cardiolipin acyl-chain remodeling"/>
    <property type="evidence" value="ECO:0007669"/>
    <property type="project" value="TreeGrafter"/>
</dbReference>
<dbReference type="Gene3D" id="2.60.40.150">
    <property type="entry name" value="C2 domain"/>
    <property type="match status" value="1"/>
</dbReference>
<feature type="region of interest" description="Disordered" evidence="1">
    <location>
        <begin position="109"/>
        <end position="140"/>
    </location>
</feature>
<evidence type="ECO:0000313" key="3">
    <source>
        <dbReference type="EMBL" id="KAG8520391.1"/>
    </source>
</evidence>
<dbReference type="InterPro" id="IPR006683">
    <property type="entry name" value="Thioestr_dom"/>
</dbReference>
<dbReference type="Proteomes" id="UP000700334">
    <property type="component" value="Unassembled WGS sequence"/>
</dbReference>
<accession>A0A8J6AFE3</accession>
<name>A0A8J6AFE3_GALPY</name>
<gene>
    <name evidence="3" type="ORF">J0S82_002949</name>
</gene>
<dbReference type="InterPro" id="IPR029069">
    <property type="entry name" value="HotDog_dom_sf"/>
</dbReference>
<dbReference type="PROSITE" id="PS50004">
    <property type="entry name" value="C2"/>
    <property type="match status" value="1"/>
</dbReference>
<comment type="caution">
    <text evidence="3">The sequence shown here is derived from an EMBL/GenBank/DDBJ whole genome shotgun (WGS) entry which is preliminary data.</text>
</comment>
<feature type="compositionally biased region" description="Gly residues" evidence="1">
    <location>
        <begin position="33"/>
        <end position="46"/>
    </location>
</feature>
<dbReference type="SUPFAM" id="SSF54637">
    <property type="entry name" value="Thioesterase/thiol ester dehydrase-isomerase"/>
    <property type="match status" value="2"/>
</dbReference>
<dbReference type="CDD" id="cd03443">
    <property type="entry name" value="PaaI_thioesterase"/>
    <property type="match status" value="1"/>
</dbReference>
<reference evidence="3" key="1">
    <citation type="journal article" date="2021" name="Evol. Appl.">
        <title>The genome of the Pyrenean desman and the effects of bottlenecks and inbreeding on the genomic landscape of an endangered species.</title>
        <authorList>
            <person name="Escoda L."/>
            <person name="Castresana J."/>
        </authorList>
    </citation>
    <scope>NUCLEOTIDE SEQUENCE</scope>
    <source>
        <strain evidence="3">IBE-C5619</strain>
    </source>
</reference>
<dbReference type="CDD" id="cd00030">
    <property type="entry name" value="C2"/>
    <property type="match status" value="1"/>
</dbReference>
<feature type="region of interest" description="Disordered" evidence="1">
    <location>
        <begin position="714"/>
        <end position="756"/>
    </location>
</feature>
<feature type="compositionally biased region" description="Polar residues" evidence="1">
    <location>
        <begin position="714"/>
        <end position="723"/>
    </location>
</feature>
<feature type="region of interest" description="Disordered" evidence="1">
    <location>
        <begin position="1159"/>
        <end position="1181"/>
    </location>
</feature>
<dbReference type="Pfam" id="PF03061">
    <property type="entry name" value="4HBT"/>
    <property type="match status" value="1"/>
</dbReference>
<dbReference type="InterPro" id="IPR035892">
    <property type="entry name" value="C2_domain_sf"/>
</dbReference>
<feature type="region of interest" description="Disordered" evidence="1">
    <location>
        <begin position="668"/>
        <end position="688"/>
    </location>
</feature>
<feature type="compositionally biased region" description="Low complexity" evidence="1">
    <location>
        <begin position="1249"/>
        <end position="1269"/>
    </location>
</feature>
<dbReference type="PANTHER" id="PTHR47362:SF1">
    <property type="entry name" value="ACYL-COENZYME A THIOESTERASE THEM5"/>
    <property type="match status" value="1"/>
</dbReference>
<feature type="domain" description="C2" evidence="2">
    <location>
        <begin position="1323"/>
        <end position="1449"/>
    </location>
</feature>
<evidence type="ECO:0000256" key="1">
    <source>
        <dbReference type="SAM" id="MobiDB-lite"/>
    </source>
</evidence>
<feature type="region of interest" description="Disordered" evidence="1">
    <location>
        <begin position="1"/>
        <end position="74"/>
    </location>
</feature>
<dbReference type="SMART" id="SM00239">
    <property type="entry name" value="C2"/>
    <property type="match status" value="1"/>
</dbReference>
<dbReference type="OrthoDB" id="506431at2759"/>
<dbReference type="EMBL" id="JAGFMF010011569">
    <property type="protein sequence ID" value="KAG8520391.1"/>
    <property type="molecule type" value="Genomic_DNA"/>
</dbReference>
<feature type="compositionally biased region" description="Low complexity" evidence="1">
    <location>
        <begin position="47"/>
        <end position="58"/>
    </location>
</feature>
<proteinExistence type="predicted"/>
<dbReference type="PANTHER" id="PTHR47362">
    <property type="entry name" value="ACYL-COENZYME A THIOESTERASE THEM5"/>
    <property type="match status" value="1"/>
</dbReference>
<keyword evidence="4" id="KW-1185">Reference proteome</keyword>
<dbReference type="GO" id="GO:0035336">
    <property type="term" value="P:long-chain fatty-acyl-CoA metabolic process"/>
    <property type="evidence" value="ECO:0007669"/>
    <property type="project" value="TreeGrafter"/>
</dbReference>
<sequence>TLQGVRVAGAATPRAHRLARRGHYSSPRSSGLSGSGPGSPRGGRSSGTGVPPGRRVPGSAPEAPPPGDAVNKAEGTPGWVSAFWRSRESESGAVMLSHAARLRVLGALRGRPGAPRPLAGDPRPARKSFSSEKVTLKDRSLPNPSWSKDIRLLFDQFMKKCEDGSWEYLPFYTSESSHRIQDLKTRCPDANLKEKQNSQARLFTRSFEMGLGFEYAMFYNDVEKRIVCLFQGGPYLQGAPGFLHGGATATMIDATVGMSAILAEGPVMTANLNINYKRPIPLCSVVVLNSQLDKVEGRKLFISCNVQSVDEKTLYTEATNRKKFILKPQTWKCRKEKNKYEHPSVPKAKRPPDCHCRVEAGRSLCLETLIAGKVPGMWLGSVLHSMFALKTALQASGKEELVFLMLNSLARFLSALRTLVKDGKIYEKKSPQGKLRGSSRNQVRAESPNLHPLHWLPRTKWFIPGLQRICFGGPHPTPSLPVPAWPSDSCCGLLWCHLSIPTCGFRQLHHELDLDPPLSKMPQLQALASPAVHSCPGSICPAHAVGGVGTSIERPRAASEWTHILPALPTMMKRGFQAAARLGLHKALLRGPHAPPRPASAFASSTDVLVSSQLSQMGRPPPGHLGPRVTQNLLFSYAAWRVTVMLLHLAERRWRPHRVARVRVVPEVRAGHPGPHQLESHPGETTSQNRLWSDRLFPCSQLSVLPVFPQFPTRTQPSASKDCSQVPEEDNYNALPESSSVSRVAERRQRQGSALSGCTAFPSNLVDSLGSGSTGTRKNVLICAWASLPAHADQSFRHDQSSGHDPDIFLVPALHALGEGTQEPRSTLARGPMAHPLGSCLVSLISPAQVSRFCPEKTDLKDYALPNASWGPDMLSMYQELLEKTKTNGWIKLPSFKSNRDHIRGLKLPWGLAVKADHKDWRILTRCIETEGQGYEYVIFFHPTMKKSVCLFQPGPYLEGAPGFAHGGSLTALMDETFSKTAYLAGEGLFTVSLNVRFKNLIPVNSLAVLNVDVEKIEDQKIYMSCIAQSRDQQTIYAKCSGKGVFSSNCSWKRSRPSDGLYAFRRADWDPAECREGARTQPTQASTQACGFGTSQHCGIWAFIIPHHRMWLLEKAGYRVGNPDLGARWAPSGLFPKRRVPDSPARTCPNVLTPDRIPQFFIPPRLPDPGGTEPPMGRDAGGRGLLASCSLPHLAGREGWAFLPESPHTRRRESLFHSPPPEPSGGLPMAQCRLHVSSPDLRLCRAPDSDTTSSPDSSPFGSPRPGASRPRPHSLSPEEASSADTSPYAPRRAGPPTPPLFHLDFLCCQLRPTKESVLRLAPGGGQLRLSAEYQAGPGRLRLRLVSAEGLPRSRAGPGSGGGGCCVVLRLRPRVRPRDQRSRVVKCSANPIFNEDFFFDGLGPPDLAVRSLRAKVLDRGAGFRRDVLLGECETPLLALLPPLGGGLGSGASLMPTHLSL</sequence>
<dbReference type="SUPFAM" id="SSF49562">
    <property type="entry name" value="C2 domain (Calcium/lipid-binding domain, CaLB)"/>
    <property type="match status" value="1"/>
</dbReference>
<evidence type="ECO:0000313" key="4">
    <source>
        <dbReference type="Proteomes" id="UP000700334"/>
    </source>
</evidence>
<organism evidence="3 4">
    <name type="scientific">Galemys pyrenaicus</name>
    <name type="common">Iberian desman</name>
    <name type="synonym">Pyrenean desman</name>
    <dbReference type="NCBI Taxonomy" id="202257"/>
    <lineage>
        <taxon>Eukaryota</taxon>
        <taxon>Metazoa</taxon>
        <taxon>Chordata</taxon>
        <taxon>Craniata</taxon>
        <taxon>Vertebrata</taxon>
        <taxon>Euteleostomi</taxon>
        <taxon>Mammalia</taxon>
        <taxon>Eutheria</taxon>
        <taxon>Laurasiatheria</taxon>
        <taxon>Eulipotyphla</taxon>
        <taxon>Talpidae</taxon>
        <taxon>Galemys</taxon>
    </lineage>
</organism>
<evidence type="ECO:0000259" key="2">
    <source>
        <dbReference type="PROSITE" id="PS50004"/>
    </source>
</evidence>
<dbReference type="Pfam" id="PF00168">
    <property type="entry name" value="C2"/>
    <property type="match status" value="1"/>
</dbReference>
<dbReference type="InterPro" id="IPR000008">
    <property type="entry name" value="C2_dom"/>
</dbReference>
<feature type="region of interest" description="Disordered" evidence="1">
    <location>
        <begin position="1211"/>
        <end position="1295"/>
    </location>
</feature>